<gene>
    <name evidence="7" type="ORF">WHR41_00544</name>
</gene>
<evidence type="ECO:0000313" key="7">
    <source>
        <dbReference type="EMBL" id="KAL1590746.1"/>
    </source>
</evidence>
<dbReference type="SUPFAM" id="SSF48371">
    <property type="entry name" value="ARM repeat"/>
    <property type="match status" value="1"/>
</dbReference>
<comment type="caution">
    <text evidence="7">The sequence shown here is derived from an EMBL/GenBank/DDBJ whole genome shotgun (WGS) entry which is preliminary data.</text>
</comment>
<keyword evidence="4" id="KW-0539">Nucleus</keyword>
<evidence type="ECO:0000259" key="6">
    <source>
        <dbReference type="Pfam" id="PF08167"/>
    </source>
</evidence>
<name>A0AB34L2P4_9PEZI</name>
<feature type="domain" description="Pre-rRNA-processing protein RIX1 N-terminal" evidence="6">
    <location>
        <begin position="14"/>
        <end position="211"/>
    </location>
</feature>
<dbReference type="Gene3D" id="1.25.10.10">
    <property type="entry name" value="Leucine-rich Repeat Variant"/>
    <property type="match status" value="1"/>
</dbReference>
<evidence type="ECO:0000256" key="3">
    <source>
        <dbReference type="ARBA" id="ARBA00021502"/>
    </source>
</evidence>
<evidence type="ECO:0000256" key="4">
    <source>
        <dbReference type="ARBA" id="ARBA00023242"/>
    </source>
</evidence>
<dbReference type="InterPro" id="IPR011989">
    <property type="entry name" value="ARM-like"/>
</dbReference>
<feature type="compositionally biased region" description="Acidic residues" evidence="5">
    <location>
        <begin position="727"/>
        <end position="736"/>
    </location>
</feature>
<sequence>MAQKPSLPGAAILKQLTIRIASTPVEQLPRIAAQVSGSLWTCRDLLSSTAPSTKQNSDDGVIVHRFKTQLSTLLQDRTIEGRWSAVVLVKAAIEAGGLEVLGKANGWVKSLLGFLKKPDPPTTRSLSVITLVRIFMLTWDHANLVREITTPALPAFISSCLSNIENKRCSASELQTILEALATLLPRHPTVFRTHENHLRSLLNRIISSTATPGGAQHYVDCHVKTAQKVLVLLHNCAPKQGASEKWDDTLKSTVTATHTTCDRVFRSVIEDWRSAAGVSPSVPAQQLAVAGDAEMESSDAVGLGAWKGVYSGAERVVTLLELLQTHMENTTANSATIRIGLIADLTTRLLSVTVPASGRQEFVKPNNQISRDEREALYNVLPRIHVAVLQLLHSIIHRFGAALLSIFPSLIEQLTWGFKAERGDEQFRASAYSLLGQILNFNGHSLAKDEIADLAPFFVACCFDVLPEDNRATVSAPISGGQQQANASAPQNSKPTIANAALHDAATALLPIALSQLDPRLFPRKLRASIDRTAILTKHKQTLVASVLNPPVNPAGTGAQASLLPFLARLFPGDAEVEAIIRPRMPVTWTGRRSGIEEDDEVEEEEGQEDVEMDGQAEPDLLGVLDEQLGNAPSEQEAVPAEGEAVPVEDSTTSSKRAAPPTTEPEVSAKRLRASPVAESLAEVLPQDLPGPDPATAQALVPTTVVTRAKSQQTVTLPPQAAPAAQDDEDDDGSDFEMPPLTMDSSGDEAEEDDEDGE</sequence>
<evidence type="ECO:0000256" key="5">
    <source>
        <dbReference type="SAM" id="MobiDB-lite"/>
    </source>
</evidence>
<dbReference type="InterPro" id="IPR012583">
    <property type="entry name" value="RIX1_N"/>
</dbReference>
<dbReference type="EMBL" id="JAAQHG020000002">
    <property type="protein sequence ID" value="KAL1590746.1"/>
    <property type="molecule type" value="Genomic_DNA"/>
</dbReference>
<protein>
    <recommendedName>
        <fullName evidence="3">Pre-rRNA-processing protein RIX1</fullName>
    </recommendedName>
</protein>
<evidence type="ECO:0000256" key="2">
    <source>
        <dbReference type="ARBA" id="ARBA00010511"/>
    </source>
</evidence>
<dbReference type="PANTHER" id="PTHR34105:SF1">
    <property type="entry name" value="PROLINE-, GLUTAMIC ACID- AND LEUCINE-RICH PROTEIN 1"/>
    <property type="match status" value="1"/>
</dbReference>
<feature type="compositionally biased region" description="Acidic residues" evidence="5">
    <location>
        <begin position="747"/>
        <end position="759"/>
    </location>
</feature>
<comment type="similarity">
    <text evidence="2">Belongs to the RIX1/PELP1 family.</text>
</comment>
<dbReference type="InterPro" id="IPR016024">
    <property type="entry name" value="ARM-type_fold"/>
</dbReference>
<feature type="region of interest" description="Disordered" evidence="5">
    <location>
        <begin position="592"/>
        <end position="615"/>
    </location>
</feature>
<dbReference type="Proteomes" id="UP000803884">
    <property type="component" value="Unassembled WGS sequence"/>
</dbReference>
<feature type="compositionally biased region" description="Polar residues" evidence="5">
    <location>
        <begin position="705"/>
        <end position="718"/>
    </location>
</feature>
<dbReference type="PANTHER" id="PTHR34105">
    <property type="entry name" value="PROLINE-, GLUTAMIC ACID- AND LEUCINE-RICH PROTEIN 1"/>
    <property type="match status" value="1"/>
</dbReference>
<evidence type="ECO:0000256" key="1">
    <source>
        <dbReference type="ARBA" id="ARBA00004123"/>
    </source>
</evidence>
<dbReference type="GO" id="GO:0006364">
    <property type="term" value="P:rRNA processing"/>
    <property type="evidence" value="ECO:0007669"/>
    <property type="project" value="TreeGrafter"/>
</dbReference>
<keyword evidence="8" id="KW-1185">Reference proteome</keyword>
<dbReference type="RefSeq" id="XP_069233851.1">
    <property type="nucleotide sequence ID" value="XM_069369150.1"/>
</dbReference>
<reference evidence="7 8" key="1">
    <citation type="journal article" date="2020" name="Microbiol. Resour. Announc.">
        <title>Draft Genome Sequence of a Cladosporium Species Isolated from the Mesophotic Ascidian Didemnum maculosum.</title>
        <authorList>
            <person name="Gioti A."/>
            <person name="Siaperas R."/>
            <person name="Nikolaivits E."/>
            <person name="Le Goff G."/>
            <person name="Ouazzani J."/>
            <person name="Kotoulas G."/>
            <person name="Topakas E."/>
        </authorList>
    </citation>
    <scope>NUCLEOTIDE SEQUENCE [LARGE SCALE GENOMIC DNA]</scope>
    <source>
        <strain evidence="7 8">TM138-S3</strain>
    </source>
</reference>
<comment type="subcellular location">
    <subcellularLocation>
        <location evidence="1">Nucleus</location>
    </subcellularLocation>
</comment>
<feature type="compositionally biased region" description="Acidic residues" evidence="5">
    <location>
        <begin position="598"/>
        <end position="615"/>
    </location>
</feature>
<evidence type="ECO:0000313" key="8">
    <source>
        <dbReference type="Proteomes" id="UP000803884"/>
    </source>
</evidence>
<accession>A0AB34L2P4</accession>
<dbReference type="GO" id="GO:0005634">
    <property type="term" value="C:nucleus"/>
    <property type="evidence" value="ECO:0007669"/>
    <property type="project" value="UniProtKB-SubCell"/>
</dbReference>
<feature type="region of interest" description="Disordered" evidence="5">
    <location>
        <begin position="633"/>
        <end position="759"/>
    </location>
</feature>
<organism evidence="7 8">
    <name type="scientific">Cladosporium halotolerans</name>
    <dbReference type="NCBI Taxonomy" id="1052096"/>
    <lineage>
        <taxon>Eukaryota</taxon>
        <taxon>Fungi</taxon>
        <taxon>Dikarya</taxon>
        <taxon>Ascomycota</taxon>
        <taxon>Pezizomycotina</taxon>
        <taxon>Dothideomycetes</taxon>
        <taxon>Dothideomycetidae</taxon>
        <taxon>Cladosporiales</taxon>
        <taxon>Cladosporiaceae</taxon>
        <taxon>Cladosporium</taxon>
    </lineage>
</organism>
<dbReference type="AlphaFoldDB" id="A0AB34L2P4"/>
<dbReference type="Pfam" id="PF08167">
    <property type="entry name" value="RIX1"/>
    <property type="match status" value="1"/>
</dbReference>
<dbReference type="GeneID" id="96001988"/>
<proteinExistence type="inferred from homology"/>